<dbReference type="OrthoDB" id="2419431at2759"/>
<proteinExistence type="predicted"/>
<comment type="caution">
    <text evidence="3">The sequence shown here is derived from an EMBL/GenBank/DDBJ whole genome shotgun (WGS) entry which is preliminary data.</text>
</comment>
<feature type="compositionally biased region" description="Basic and acidic residues" evidence="2">
    <location>
        <begin position="226"/>
        <end position="242"/>
    </location>
</feature>
<dbReference type="Proteomes" id="UP000266861">
    <property type="component" value="Unassembled WGS sequence"/>
</dbReference>
<protein>
    <submittedName>
        <fullName evidence="3">Uncharacterized protein</fullName>
    </submittedName>
</protein>
<accession>A0A397IZ95</accession>
<feature type="coiled-coil region" evidence="1">
    <location>
        <begin position="98"/>
        <end position="132"/>
    </location>
</feature>
<evidence type="ECO:0000256" key="2">
    <source>
        <dbReference type="SAM" id="MobiDB-lite"/>
    </source>
</evidence>
<evidence type="ECO:0000256" key="1">
    <source>
        <dbReference type="SAM" id="Coils"/>
    </source>
</evidence>
<sequence>MGERNLKKEIHRILQSSSKLREYNSKLRGKCIKQEQDFDREREGWDRERNKLGQKLGGANTETQKLHNHILELIDEVKRLQIKKTRQDISYAESIAKNATKTEEIKLLRNEMKTLKVELALKVSELERLKSENILESIVGGDDEKNTAKSDSQSDDVFASNNRVSAKAHISTVIESSKSLRPYLARRKIMEKAKKNDDNIEASAKAHIPAYTRPLLQSNNPSGLDASKRHDEISESPKVDTENTIKVSDEISGACMANISEINNSDKLDAFIILDTPPNVAHISSDVPLNMPKSVAPYLAQWEGTVKTHHTPSLIKSNSQIPIGGIKAIPVMASTFMSSLSYKKSYYLKYT</sequence>
<gene>
    <name evidence="3" type="ORF">Glove_168g61</name>
</gene>
<feature type="region of interest" description="Disordered" evidence="2">
    <location>
        <begin position="214"/>
        <end position="242"/>
    </location>
</feature>
<keyword evidence="4" id="KW-1185">Reference proteome</keyword>
<evidence type="ECO:0000313" key="4">
    <source>
        <dbReference type="Proteomes" id="UP000266861"/>
    </source>
</evidence>
<dbReference type="AlphaFoldDB" id="A0A397IZ95"/>
<name>A0A397IZ95_9GLOM</name>
<reference evidence="3 4" key="1">
    <citation type="submission" date="2018-08" db="EMBL/GenBank/DDBJ databases">
        <title>Genome and evolution of the arbuscular mycorrhizal fungus Diversispora epigaea (formerly Glomus versiforme) and its bacterial endosymbionts.</title>
        <authorList>
            <person name="Sun X."/>
            <person name="Fei Z."/>
            <person name="Harrison M."/>
        </authorList>
    </citation>
    <scope>NUCLEOTIDE SEQUENCE [LARGE SCALE GENOMIC DNA]</scope>
    <source>
        <strain evidence="3 4">IT104</strain>
    </source>
</reference>
<dbReference type="EMBL" id="PQFF01000158">
    <property type="protein sequence ID" value="RHZ77990.1"/>
    <property type="molecule type" value="Genomic_DNA"/>
</dbReference>
<evidence type="ECO:0000313" key="3">
    <source>
        <dbReference type="EMBL" id="RHZ77990.1"/>
    </source>
</evidence>
<organism evidence="3 4">
    <name type="scientific">Diversispora epigaea</name>
    <dbReference type="NCBI Taxonomy" id="1348612"/>
    <lineage>
        <taxon>Eukaryota</taxon>
        <taxon>Fungi</taxon>
        <taxon>Fungi incertae sedis</taxon>
        <taxon>Mucoromycota</taxon>
        <taxon>Glomeromycotina</taxon>
        <taxon>Glomeromycetes</taxon>
        <taxon>Diversisporales</taxon>
        <taxon>Diversisporaceae</taxon>
        <taxon>Diversispora</taxon>
    </lineage>
</organism>
<keyword evidence="1" id="KW-0175">Coiled coil</keyword>